<dbReference type="InterPro" id="IPR043129">
    <property type="entry name" value="ATPase_NBD"/>
</dbReference>
<accession>A0A1I6LBC7</accession>
<feature type="domain" description="Hydantoinase/oxoprolinase N-terminal" evidence="2">
    <location>
        <begin position="4"/>
        <end position="175"/>
    </location>
</feature>
<gene>
    <name evidence="4" type="ORF">SAMN05421771_0515</name>
</gene>
<organism evidence="4 5">
    <name type="scientific">Granulicella pectinivorans</name>
    <dbReference type="NCBI Taxonomy" id="474950"/>
    <lineage>
        <taxon>Bacteria</taxon>
        <taxon>Pseudomonadati</taxon>
        <taxon>Acidobacteriota</taxon>
        <taxon>Terriglobia</taxon>
        <taxon>Terriglobales</taxon>
        <taxon>Acidobacteriaceae</taxon>
        <taxon>Granulicella</taxon>
    </lineage>
</organism>
<evidence type="ECO:0000313" key="4">
    <source>
        <dbReference type="EMBL" id="SFS00782.1"/>
    </source>
</evidence>
<dbReference type="PANTHER" id="PTHR11365:SF23">
    <property type="entry name" value="HYPOTHETICAL 5-OXOPROLINASE (EUROFUNG)-RELATED"/>
    <property type="match status" value="1"/>
</dbReference>
<evidence type="ECO:0000259" key="1">
    <source>
        <dbReference type="Pfam" id="PF01968"/>
    </source>
</evidence>
<evidence type="ECO:0000313" key="5">
    <source>
        <dbReference type="Proteomes" id="UP000199024"/>
    </source>
</evidence>
<reference evidence="4 5" key="1">
    <citation type="submission" date="2016-10" db="EMBL/GenBank/DDBJ databases">
        <authorList>
            <person name="de Groot N.N."/>
        </authorList>
    </citation>
    <scope>NUCLEOTIDE SEQUENCE [LARGE SCALE GENOMIC DNA]</scope>
    <source>
        <strain evidence="4 5">DSM 21001</strain>
    </source>
</reference>
<dbReference type="Proteomes" id="UP000199024">
    <property type="component" value="Unassembled WGS sequence"/>
</dbReference>
<dbReference type="Pfam" id="PF01968">
    <property type="entry name" value="Hydantoinase_A"/>
    <property type="match status" value="1"/>
</dbReference>
<dbReference type="InterPro" id="IPR049517">
    <property type="entry name" value="ACX-like_C"/>
</dbReference>
<proteinExistence type="predicted"/>
<dbReference type="GO" id="GO:0005829">
    <property type="term" value="C:cytosol"/>
    <property type="evidence" value="ECO:0007669"/>
    <property type="project" value="TreeGrafter"/>
</dbReference>
<dbReference type="Pfam" id="PF05378">
    <property type="entry name" value="Hydant_A_N"/>
    <property type="match status" value="1"/>
</dbReference>
<dbReference type="SUPFAM" id="SSF53067">
    <property type="entry name" value="Actin-like ATPase domain"/>
    <property type="match status" value="1"/>
</dbReference>
<dbReference type="GO" id="GO:0006749">
    <property type="term" value="P:glutathione metabolic process"/>
    <property type="evidence" value="ECO:0007669"/>
    <property type="project" value="TreeGrafter"/>
</dbReference>
<dbReference type="AlphaFoldDB" id="A0A1I6LBC7"/>
<keyword evidence="5" id="KW-1185">Reference proteome</keyword>
<dbReference type="GO" id="GO:0017168">
    <property type="term" value="F:5-oxoprolinase (ATP-hydrolyzing) activity"/>
    <property type="evidence" value="ECO:0007669"/>
    <property type="project" value="TreeGrafter"/>
</dbReference>
<dbReference type="STRING" id="474950.SAMN05421771_0515"/>
<dbReference type="InterPro" id="IPR008040">
    <property type="entry name" value="Hydant_A_N"/>
</dbReference>
<dbReference type="InterPro" id="IPR045079">
    <property type="entry name" value="Oxoprolinase-like"/>
</dbReference>
<dbReference type="PANTHER" id="PTHR11365">
    <property type="entry name" value="5-OXOPROLINASE RELATED"/>
    <property type="match status" value="1"/>
</dbReference>
<sequence length="677" mass="72563">MLRAGVDIGGTFTDLIVVDGETGAFTIGKTLTTPGDPSLAIETALVESGQPVGALRDLVHGTTLVTNALIERKGDLTALMTTEGFRDAVEIGRENRYDLYDLGIELPVPLVPRYLRFGVPERTLADGAVLHIVDVAFVEKLARELAEHGIVAIAVTFLNSFAHAANERAAREAILRAAPGMRVSISSEVSPTIREFERTSTTIANVYVQARVERYLRDLEARLERMEFGGNFLLMLSSGGVATAATAIAFPIRLLESGPAAGALAAATYGMASGHPDLVSFDMGGTTAKFCVIDDGKPLIAHEFEFDRIYRFRKGSGLPATIPVIEMVEIGAGGGSIARVNTLGLLKVGPDSAGADPGPVCYGRGGTEPTVTDADLVLGYLDPAFFLGGRMGLELEATKTAMEERVARPLGLSVAEAAWGIHQIVNETMASAARAHVLERGKDPSTLPMFAFGGAGPVHGYRVAQALGSPRMIVPLGAGIMSTLGFLTAPTAFDFVRPWRVALDRIDWTRAEEILGQMEGEGRALLAASGVADDAMTVERTVDMRYVGQGHEIAVGYSEDGLAEGFDRAYRQLYGRPGPPVPVEILNWRVTVSGPKPEIRLRIESVADAVVEKGTRQAYLPELDGYAEVPVLNRYGLKRGYRFSGPAIVEERESTTVIGPGAECWIDEKWNLVVEIR</sequence>
<protein>
    <submittedName>
        <fullName evidence="4">N-methylhydantoinase A</fullName>
    </submittedName>
</protein>
<feature type="domain" description="Acetophenone carboxylase-like C-terminal" evidence="3">
    <location>
        <begin position="527"/>
        <end position="668"/>
    </location>
</feature>
<dbReference type="EMBL" id="FOZL01000001">
    <property type="protein sequence ID" value="SFS00782.1"/>
    <property type="molecule type" value="Genomic_DNA"/>
</dbReference>
<evidence type="ECO:0000259" key="3">
    <source>
        <dbReference type="Pfam" id="PF19278"/>
    </source>
</evidence>
<name>A0A1I6LBC7_9BACT</name>
<feature type="domain" description="Hydantoinase A/oxoprolinase" evidence="1">
    <location>
        <begin position="198"/>
        <end position="490"/>
    </location>
</feature>
<evidence type="ECO:0000259" key="2">
    <source>
        <dbReference type="Pfam" id="PF05378"/>
    </source>
</evidence>
<dbReference type="Pfam" id="PF19278">
    <property type="entry name" value="Hydant_A_C"/>
    <property type="match status" value="1"/>
</dbReference>
<dbReference type="InterPro" id="IPR002821">
    <property type="entry name" value="Hydantoinase_A"/>
</dbReference>